<sequence>LSVLEYISSELTRGYRLERDESKYAERRERVYTFMKTPREYEKFCAYGFFQCVDAFLFLFTFLPLRILMALIRLVTHPCGLFSSGSRRYLESAQICDLLKGLVFVSCCCIVNYIDTSMMYHLVRGQAVIKLYVLHNMLDVADKLFSGFGQDILDAMFWTATEPRDRKREHVGTLPHFLLSIIYVIIHTLIILFQAAVLNVAFNSHNKALMTIMMSNNFVEIKGNLFKRLDRNHLFHISCGDIKERFHWALLLSIVFIRNMTEFSWNPDHVWVILPDALLVFVAEFVVDWIKHAFVTKFNKIPSEVYQEFTYNLATDMISSRQKSAFTDHSDLLSRKMGFTPIPLGCLLVRVCSKSFKISGILGIALLIILYCCLFTSKILISIVLLGYGTKLLSENTDMKEKSDN</sequence>
<feature type="transmembrane region" description="Helical" evidence="6">
    <location>
        <begin position="177"/>
        <end position="202"/>
    </location>
</feature>
<gene>
    <name evidence="7" type="ORF">LOTGIDRAFT_82778</name>
</gene>
<keyword evidence="4 6" id="KW-1133">Transmembrane helix</keyword>
<feature type="transmembrane region" description="Helical" evidence="6">
    <location>
        <begin position="360"/>
        <end position="388"/>
    </location>
</feature>
<feature type="non-terminal residue" evidence="7">
    <location>
        <position position="405"/>
    </location>
</feature>
<protein>
    <submittedName>
        <fullName evidence="7">Uncharacterized protein</fullName>
    </submittedName>
</protein>
<comment type="subcellular location">
    <subcellularLocation>
        <location evidence="1">Membrane</location>
        <topology evidence="1">Multi-pass membrane protein</topology>
    </subcellularLocation>
</comment>
<proteinExistence type="inferred from homology"/>
<dbReference type="Pfam" id="PF05346">
    <property type="entry name" value="DUF747"/>
    <property type="match status" value="1"/>
</dbReference>
<dbReference type="RefSeq" id="XP_009054152.1">
    <property type="nucleotide sequence ID" value="XM_009055904.1"/>
</dbReference>
<dbReference type="HOGENOM" id="CLU_003655_3_0_1"/>
<dbReference type="PANTHER" id="PTHR13317">
    <property type="entry name" value="TRANSMEMBRANE ANTERIOR POSTERIOR TRANSFORMATION PROTEIN 1 HOMOLOG"/>
    <property type="match status" value="1"/>
</dbReference>
<evidence type="ECO:0000256" key="4">
    <source>
        <dbReference type="ARBA" id="ARBA00022989"/>
    </source>
</evidence>
<dbReference type="KEGG" id="lgi:LOTGIDRAFT_82778"/>
<keyword evidence="8" id="KW-1185">Reference proteome</keyword>
<dbReference type="InterPro" id="IPR008010">
    <property type="entry name" value="Tatp1"/>
</dbReference>
<evidence type="ECO:0000256" key="5">
    <source>
        <dbReference type="ARBA" id="ARBA00023136"/>
    </source>
</evidence>
<keyword evidence="5 6" id="KW-0472">Membrane</keyword>
<dbReference type="OrthoDB" id="29023at2759"/>
<evidence type="ECO:0000313" key="7">
    <source>
        <dbReference type="EMBL" id="ESO95163.1"/>
    </source>
</evidence>
<feature type="non-terminal residue" evidence="7">
    <location>
        <position position="1"/>
    </location>
</feature>
<comment type="similarity">
    <text evidence="2">Belongs to the TAPT1 family.</text>
</comment>
<evidence type="ECO:0000313" key="8">
    <source>
        <dbReference type="Proteomes" id="UP000030746"/>
    </source>
</evidence>
<dbReference type="Proteomes" id="UP000030746">
    <property type="component" value="Unassembled WGS sequence"/>
</dbReference>
<dbReference type="OMA" id="TIMLIRV"/>
<dbReference type="PANTHER" id="PTHR13317:SF4">
    <property type="entry name" value="TRANSMEMBRANE ANTERIOR POSTERIOR TRANSFORMATION PROTEIN 1 HOMOLOG"/>
    <property type="match status" value="1"/>
</dbReference>
<organism evidence="7 8">
    <name type="scientific">Lottia gigantea</name>
    <name type="common">Giant owl limpet</name>
    <dbReference type="NCBI Taxonomy" id="225164"/>
    <lineage>
        <taxon>Eukaryota</taxon>
        <taxon>Metazoa</taxon>
        <taxon>Spiralia</taxon>
        <taxon>Lophotrochozoa</taxon>
        <taxon>Mollusca</taxon>
        <taxon>Gastropoda</taxon>
        <taxon>Patellogastropoda</taxon>
        <taxon>Lottioidea</taxon>
        <taxon>Lottiidae</taxon>
        <taxon>Lottia</taxon>
    </lineage>
</organism>
<dbReference type="EMBL" id="KB201701">
    <property type="protein sequence ID" value="ESO95163.1"/>
    <property type="molecule type" value="Genomic_DNA"/>
</dbReference>
<evidence type="ECO:0000256" key="3">
    <source>
        <dbReference type="ARBA" id="ARBA00022692"/>
    </source>
</evidence>
<feature type="transmembrane region" description="Helical" evidence="6">
    <location>
        <begin position="271"/>
        <end position="290"/>
    </location>
</feature>
<feature type="transmembrane region" description="Helical" evidence="6">
    <location>
        <begin position="44"/>
        <end position="72"/>
    </location>
</feature>
<reference evidence="7 8" key="1">
    <citation type="journal article" date="2013" name="Nature">
        <title>Insights into bilaterian evolution from three spiralian genomes.</title>
        <authorList>
            <person name="Simakov O."/>
            <person name="Marletaz F."/>
            <person name="Cho S.J."/>
            <person name="Edsinger-Gonzales E."/>
            <person name="Havlak P."/>
            <person name="Hellsten U."/>
            <person name="Kuo D.H."/>
            <person name="Larsson T."/>
            <person name="Lv J."/>
            <person name="Arendt D."/>
            <person name="Savage R."/>
            <person name="Osoegawa K."/>
            <person name="de Jong P."/>
            <person name="Grimwood J."/>
            <person name="Chapman J.A."/>
            <person name="Shapiro H."/>
            <person name="Aerts A."/>
            <person name="Otillar R.P."/>
            <person name="Terry A.Y."/>
            <person name="Boore J.L."/>
            <person name="Grigoriev I.V."/>
            <person name="Lindberg D.R."/>
            <person name="Seaver E.C."/>
            <person name="Weisblat D.A."/>
            <person name="Putnam N.H."/>
            <person name="Rokhsar D.S."/>
        </authorList>
    </citation>
    <scope>NUCLEOTIDE SEQUENCE [LARGE SCALE GENOMIC DNA]</scope>
</reference>
<dbReference type="GO" id="GO:0005789">
    <property type="term" value="C:endoplasmic reticulum membrane"/>
    <property type="evidence" value="ECO:0007669"/>
    <property type="project" value="TreeGrafter"/>
</dbReference>
<dbReference type="STRING" id="225164.V3ZUJ8"/>
<evidence type="ECO:0000256" key="2">
    <source>
        <dbReference type="ARBA" id="ARBA00008803"/>
    </source>
</evidence>
<name>V3ZUJ8_LOTGI</name>
<dbReference type="GO" id="GO:0045724">
    <property type="term" value="P:positive regulation of cilium assembly"/>
    <property type="evidence" value="ECO:0007669"/>
    <property type="project" value="TreeGrafter"/>
</dbReference>
<keyword evidence="3 6" id="KW-0812">Transmembrane</keyword>
<feature type="transmembrane region" description="Helical" evidence="6">
    <location>
        <begin position="92"/>
        <end position="114"/>
    </location>
</feature>
<accession>V3ZUJ8</accession>
<dbReference type="CTD" id="20252545"/>
<dbReference type="AlphaFoldDB" id="V3ZUJ8"/>
<evidence type="ECO:0000256" key="1">
    <source>
        <dbReference type="ARBA" id="ARBA00004141"/>
    </source>
</evidence>
<dbReference type="GO" id="GO:0036064">
    <property type="term" value="C:ciliary basal body"/>
    <property type="evidence" value="ECO:0007669"/>
    <property type="project" value="TreeGrafter"/>
</dbReference>
<dbReference type="GeneID" id="20252545"/>
<evidence type="ECO:0000256" key="6">
    <source>
        <dbReference type="SAM" id="Phobius"/>
    </source>
</evidence>